<evidence type="ECO:0000313" key="4">
    <source>
        <dbReference type="Proteomes" id="UP000640426"/>
    </source>
</evidence>
<sequence>MGARIDAHDDLWPRAPENWEEDDVLDLVDAHPIDDGRWRWVGPAIAASVAIVWIGGLLWLARGSLSSLSPVDLAQFLTALCIAPTLIGIIWLLVRRTSRAEARRFGASAQAMRAEAAALERRVASLSRVLASQREQLTVQLDAGAAAAARFETIGRAMAQEVHQAEAQATSLADTAERARATVGELIASMPRARAESEEVGRRLDQAGLTAAAQAAALEAQLVALGTRARDSDEHAAGAADRLATHIARMDAVGEQAGARLEQATATAAAALDALIETATRRLDQQIQHLDATGSMAGGRLEQVAGELTAVVDAIIGRTEQATEAARLELVRQGETMLARLGTHQTALDAAGRDSVEALTIRLDEVDIAIDRIAGRLGKQRVAGQEMVGELADGLRHVERQLDTLHVSGTERTQVLAASISALGGSADAMTEALRSGDMMAARTIGTTEALLVALDAAAREIDETLPDALGRLDARVDDSRRLIAHAKPELLALVTAAESTHDAIEAVAGVIADQRRTLDQLSGTLLETLAAGRAKAGELGEAIDDTIGRTHRLADEAAPRLVEALLRVRETAQVAADRARETLAGIIPEAAATLERATAEAMRRATTDTVERQVEAIGDATQVAVDAATRATERLAGHIDTIGEQSALLEARIEKAQSDRETADGDSIARRVALLIDALNSASIDIVKAFSPDVSDSAWGAYLKGDRGVFTRRAVRLLEASDAARISHFYDSDAGFRDQVNRYIHDFETMLRAILAQREGSPLGVTLLSSDMGKLYVALAQAIDRLR</sequence>
<evidence type="ECO:0008006" key="5">
    <source>
        <dbReference type="Google" id="ProtNLM"/>
    </source>
</evidence>
<keyword evidence="2" id="KW-0812">Transmembrane</keyword>
<organism evidence="3 4">
    <name type="scientific">Sphingomonas mollis</name>
    <dbReference type="NCBI Taxonomy" id="2795726"/>
    <lineage>
        <taxon>Bacteria</taxon>
        <taxon>Pseudomonadati</taxon>
        <taxon>Pseudomonadota</taxon>
        <taxon>Alphaproteobacteria</taxon>
        <taxon>Sphingomonadales</taxon>
        <taxon>Sphingomonadaceae</taxon>
        <taxon>Sphingomonas</taxon>
    </lineage>
</organism>
<keyword evidence="1" id="KW-0175">Coiled coil</keyword>
<keyword evidence="2" id="KW-1133">Transmembrane helix</keyword>
<evidence type="ECO:0000256" key="2">
    <source>
        <dbReference type="SAM" id="Phobius"/>
    </source>
</evidence>
<proteinExistence type="predicted"/>
<reference evidence="4" key="1">
    <citation type="submission" date="2020-12" db="EMBL/GenBank/DDBJ databases">
        <title>Hymenobacter sp.</title>
        <authorList>
            <person name="Kim M.K."/>
        </authorList>
    </citation>
    <scope>NUCLEOTIDE SEQUENCE [LARGE SCALE GENOMIC DNA]</scope>
    <source>
        <strain evidence="4">BT553</strain>
    </source>
</reference>
<protein>
    <recommendedName>
        <fullName evidence="5">ATPase</fullName>
    </recommendedName>
</protein>
<dbReference type="Proteomes" id="UP000640426">
    <property type="component" value="Unassembled WGS sequence"/>
</dbReference>
<accession>A0ABS0XML1</accession>
<keyword evidence="2" id="KW-0472">Membrane</keyword>
<dbReference type="EMBL" id="JAELXS010000002">
    <property type="protein sequence ID" value="MBJ6121271.1"/>
    <property type="molecule type" value="Genomic_DNA"/>
</dbReference>
<evidence type="ECO:0000313" key="3">
    <source>
        <dbReference type="EMBL" id="MBJ6121271.1"/>
    </source>
</evidence>
<evidence type="ECO:0000256" key="1">
    <source>
        <dbReference type="SAM" id="Coils"/>
    </source>
</evidence>
<gene>
    <name evidence="3" type="ORF">JAO74_05630</name>
</gene>
<comment type="caution">
    <text evidence="3">The sequence shown here is derived from an EMBL/GenBank/DDBJ whole genome shotgun (WGS) entry which is preliminary data.</text>
</comment>
<name>A0ABS0XML1_9SPHN</name>
<feature type="transmembrane region" description="Helical" evidence="2">
    <location>
        <begin position="73"/>
        <end position="94"/>
    </location>
</feature>
<keyword evidence="4" id="KW-1185">Reference proteome</keyword>
<feature type="coiled-coil region" evidence="1">
    <location>
        <begin position="109"/>
        <end position="136"/>
    </location>
</feature>
<feature type="transmembrane region" description="Helical" evidence="2">
    <location>
        <begin position="40"/>
        <end position="61"/>
    </location>
</feature>